<proteinExistence type="predicted"/>
<evidence type="ECO:0000256" key="1">
    <source>
        <dbReference type="SAM" id="MobiDB-lite"/>
    </source>
</evidence>
<sequence length="478" mass="52752">SHTANSAEEAAPFVCFCTAPESEDPVTYYLDEPECQAAWSAETPMTTQEAVKAGYAVVDGGATKTLGSVTAIENILAINNQKWGKDKLKGVDRDNRPLFGFGNSTENRCLSTIKLGVQAGAQEGELSVHALGQGSGPVLLSVDTLRRLKAVIDFDSDLAVFRALDDSRVLKLARPGSAFQAWMCICRKSRDNTSHHRPLTGNGRIDGFVLHYTPVESLQTITPEHAPVQDRQQLLQADPLFSNVMSTAPVTKGAIEKMNKGQLQTHLQKLGEECPSQWGKAEIKARIYEVMEDLGEEIPSGRTRPPLATMMTEMNKASRKKAELVTYAEDKLGLMISPNMTIRQIQNAAIRKIYDLSPATDMDPVGFGRHSALTYGELMTSQPDYCKWVRTTADENGKESDYRLQRLAGWLENQTIKDQGEKIKQLMMAMEMMKEQMEALTPEPRRKKTEAMKSEGEITSPESFSMVSSSGKGQGHKS</sequence>
<gene>
    <name evidence="2" type="ORF">SNEC2469_LOCUS16150</name>
</gene>
<name>A0A812U2C6_9DINO</name>
<protein>
    <submittedName>
        <fullName evidence="2">Uncharacterized protein</fullName>
    </submittedName>
</protein>
<feature type="compositionally biased region" description="Polar residues" evidence="1">
    <location>
        <begin position="460"/>
        <end position="471"/>
    </location>
</feature>
<organism evidence="2 3">
    <name type="scientific">Symbiodinium necroappetens</name>
    <dbReference type="NCBI Taxonomy" id="1628268"/>
    <lineage>
        <taxon>Eukaryota</taxon>
        <taxon>Sar</taxon>
        <taxon>Alveolata</taxon>
        <taxon>Dinophyceae</taxon>
        <taxon>Suessiales</taxon>
        <taxon>Symbiodiniaceae</taxon>
        <taxon>Symbiodinium</taxon>
    </lineage>
</organism>
<dbReference type="EMBL" id="CAJNJA010026388">
    <property type="protein sequence ID" value="CAE7559277.1"/>
    <property type="molecule type" value="Genomic_DNA"/>
</dbReference>
<comment type="caution">
    <text evidence="2">The sequence shown here is derived from an EMBL/GenBank/DDBJ whole genome shotgun (WGS) entry which is preliminary data.</text>
</comment>
<evidence type="ECO:0000313" key="3">
    <source>
        <dbReference type="Proteomes" id="UP000601435"/>
    </source>
</evidence>
<feature type="region of interest" description="Disordered" evidence="1">
    <location>
        <begin position="438"/>
        <end position="478"/>
    </location>
</feature>
<evidence type="ECO:0000313" key="2">
    <source>
        <dbReference type="EMBL" id="CAE7559277.1"/>
    </source>
</evidence>
<reference evidence="2" key="1">
    <citation type="submission" date="2021-02" db="EMBL/GenBank/DDBJ databases">
        <authorList>
            <person name="Dougan E. K."/>
            <person name="Rhodes N."/>
            <person name="Thang M."/>
            <person name="Chan C."/>
        </authorList>
    </citation>
    <scope>NUCLEOTIDE SEQUENCE</scope>
</reference>
<dbReference type="Proteomes" id="UP000601435">
    <property type="component" value="Unassembled WGS sequence"/>
</dbReference>
<keyword evidence="3" id="KW-1185">Reference proteome</keyword>
<dbReference type="AlphaFoldDB" id="A0A812U2C6"/>
<feature type="non-terminal residue" evidence="2">
    <location>
        <position position="1"/>
    </location>
</feature>
<dbReference type="OrthoDB" id="444542at2759"/>
<accession>A0A812U2C6</accession>